<accession>A0AAV3W5L1</accession>
<reference evidence="2 3" key="1">
    <citation type="submission" date="2019-06" db="EMBL/GenBank/DDBJ databases">
        <title>Draft genome sequence of Clostridium diolis DSM 15410.</title>
        <authorList>
            <person name="Kobayashi H."/>
            <person name="Tanizawa Y."/>
            <person name="Tohno M."/>
        </authorList>
    </citation>
    <scope>NUCLEOTIDE SEQUENCE [LARGE SCALE GENOMIC DNA]</scope>
    <source>
        <strain evidence="2 3">DSM 15410</strain>
    </source>
</reference>
<keyword evidence="3" id="KW-1185">Reference proteome</keyword>
<name>A0AAV3W5L1_9CLOT</name>
<sequence>MKRQYVTSSDIHSVGYDLYVGTLEIQFNSGGIYQYFNVPIETYNNFMNASSLGKFFHAFIKNTYKWNKIA</sequence>
<evidence type="ECO:0000313" key="2">
    <source>
        <dbReference type="EMBL" id="GEA33617.1"/>
    </source>
</evidence>
<feature type="domain" description="KTSC" evidence="1">
    <location>
        <begin position="7"/>
        <end position="64"/>
    </location>
</feature>
<dbReference type="Pfam" id="PF13619">
    <property type="entry name" value="KTSC"/>
    <property type="match status" value="1"/>
</dbReference>
<dbReference type="EMBL" id="BJLA01000024">
    <property type="protein sequence ID" value="GEA33617.1"/>
    <property type="molecule type" value="Genomic_DNA"/>
</dbReference>
<dbReference type="AlphaFoldDB" id="A0AAV3W5L1"/>
<dbReference type="InterPro" id="IPR025309">
    <property type="entry name" value="KTSC_dom"/>
</dbReference>
<evidence type="ECO:0000313" key="3">
    <source>
        <dbReference type="Proteomes" id="UP000325212"/>
    </source>
</evidence>
<dbReference type="RefSeq" id="WP_039771181.1">
    <property type="nucleotide sequence ID" value="NZ_BJLA01000024.1"/>
</dbReference>
<organism evidence="2 3">
    <name type="scientific">Clostridium diolis</name>
    <dbReference type="NCBI Taxonomy" id="223919"/>
    <lineage>
        <taxon>Bacteria</taxon>
        <taxon>Bacillati</taxon>
        <taxon>Bacillota</taxon>
        <taxon>Clostridia</taxon>
        <taxon>Eubacteriales</taxon>
        <taxon>Clostridiaceae</taxon>
        <taxon>Clostridium</taxon>
    </lineage>
</organism>
<gene>
    <name evidence="2" type="ORF">CDIOL_45400</name>
</gene>
<comment type="caution">
    <text evidence="2">The sequence shown here is derived from an EMBL/GenBank/DDBJ whole genome shotgun (WGS) entry which is preliminary data.</text>
</comment>
<evidence type="ECO:0000259" key="1">
    <source>
        <dbReference type="Pfam" id="PF13619"/>
    </source>
</evidence>
<proteinExistence type="predicted"/>
<protein>
    <recommendedName>
        <fullName evidence="1">KTSC domain-containing protein</fullName>
    </recommendedName>
</protein>
<dbReference type="Proteomes" id="UP000325212">
    <property type="component" value="Unassembled WGS sequence"/>
</dbReference>